<dbReference type="GO" id="GO:0003964">
    <property type="term" value="F:RNA-directed DNA polymerase activity"/>
    <property type="evidence" value="ECO:0007669"/>
    <property type="project" value="UniProtKB-KW"/>
</dbReference>
<organism evidence="9 10">
    <name type="scientific">Astyanax mexicanus</name>
    <name type="common">Blind cave fish</name>
    <name type="synonym">Astyanax fasciatus mexicanus</name>
    <dbReference type="NCBI Taxonomy" id="7994"/>
    <lineage>
        <taxon>Eukaryota</taxon>
        <taxon>Metazoa</taxon>
        <taxon>Chordata</taxon>
        <taxon>Craniata</taxon>
        <taxon>Vertebrata</taxon>
        <taxon>Euteleostomi</taxon>
        <taxon>Actinopterygii</taxon>
        <taxon>Neopterygii</taxon>
        <taxon>Teleostei</taxon>
        <taxon>Ostariophysi</taxon>
        <taxon>Characiformes</taxon>
        <taxon>Characoidei</taxon>
        <taxon>Acestrorhamphidae</taxon>
        <taxon>Acestrorhamphinae</taxon>
        <taxon>Astyanax</taxon>
    </lineage>
</organism>
<dbReference type="Gene3D" id="3.30.420.10">
    <property type="entry name" value="Ribonuclease H-like superfamily/Ribonuclease H"/>
    <property type="match status" value="1"/>
</dbReference>
<sequence length="422" mass="47525">MHHLGHVVDNSSKASWNTPFCVSVKHKNQVVPATLDTGASLSAVLAEYVDKDMSGNIKCEPWIAPPLRESLLIYYHNHPTAGHLGFAKTLARMKCRFFWPKMRKDIKSYVLSCPVCQLTKPSQQKPAGMLVPVHANEPWEVARVDFVGQLPRTQAGNAYLLVFVDYFSKWVEVSAVKEATAQVAASKFQSDIFARHGAPNAFFKQVVEALGTEHRLTMAYHPQTNATERVNRTLKTAIRAYVGDKHNAWDKYLPQICFALRTSPHKSTGFSPAKMLYRRELTTHLYLLTKPSTDGLVDHLSQPETPEETVCKIDDHARVSLKSSHERHKRHYNKKRCSVTYEPGDLVHLKNRPRSDAAAKLAPVYSGPYKVVQKLSEVNYRLSKEYGTDIGVVHVVNLLPFHTLSLPHTQPNENLRSDSIAS</sequence>
<keyword evidence="6" id="KW-0695">RNA-directed DNA polymerase</keyword>
<dbReference type="GO" id="GO:0003676">
    <property type="term" value="F:nucleic acid binding"/>
    <property type="evidence" value="ECO:0007669"/>
    <property type="project" value="InterPro"/>
</dbReference>
<dbReference type="GO" id="GO:0015074">
    <property type="term" value="P:DNA integration"/>
    <property type="evidence" value="ECO:0007669"/>
    <property type="project" value="InterPro"/>
</dbReference>
<dbReference type="PANTHER" id="PTHR37984:SF5">
    <property type="entry name" value="PROTEIN NYNRIN-LIKE"/>
    <property type="match status" value="1"/>
</dbReference>
<dbReference type="GO" id="GO:0004519">
    <property type="term" value="F:endonuclease activity"/>
    <property type="evidence" value="ECO:0007669"/>
    <property type="project" value="UniProtKB-KW"/>
</dbReference>
<keyword evidence="5" id="KW-0378">Hydrolase</keyword>
<evidence type="ECO:0000256" key="6">
    <source>
        <dbReference type="ARBA" id="ARBA00022918"/>
    </source>
</evidence>
<dbReference type="PROSITE" id="PS00141">
    <property type="entry name" value="ASP_PROTEASE"/>
    <property type="match status" value="1"/>
</dbReference>
<evidence type="ECO:0000313" key="10">
    <source>
        <dbReference type="Proteomes" id="UP000018467"/>
    </source>
</evidence>
<keyword evidence="2" id="KW-0548">Nucleotidyltransferase</keyword>
<reference evidence="9" key="3">
    <citation type="submission" date="2025-08" db="UniProtKB">
        <authorList>
            <consortium name="Ensembl"/>
        </authorList>
    </citation>
    <scope>IDENTIFICATION</scope>
</reference>
<dbReference type="PANTHER" id="PTHR37984">
    <property type="entry name" value="PROTEIN CBG26694"/>
    <property type="match status" value="1"/>
</dbReference>
<dbReference type="Gene3D" id="1.10.340.70">
    <property type="match status" value="1"/>
</dbReference>
<dbReference type="InterPro" id="IPR054465">
    <property type="entry name" value="Integrase_p58-like_C"/>
</dbReference>
<dbReference type="FunFam" id="1.10.340.70:FF:000001">
    <property type="entry name" value="Retrovirus-related Pol polyprotein from transposon gypsy-like Protein"/>
    <property type="match status" value="1"/>
</dbReference>
<reference evidence="9" key="4">
    <citation type="submission" date="2025-09" db="UniProtKB">
        <authorList>
            <consortium name="Ensembl"/>
        </authorList>
    </citation>
    <scope>IDENTIFICATION</scope>
</reference>
<dbReference type="AlphaFoldDB" id="A0A3B1IEL3"/>
<dbReference type="InterPro" id="IPR050951">
    <property type="entry name" value="Retrovirus_Pol_polyprotein"/>
</dbReference>
<keyword evidence="10" id="KW-1185">Reference proteome</keyword>
<dbReference type="GO" id="GO:0006508">
    <property type="term" value="P:proteolysis"/>
    <property type="evidence" value="ECO:0007669"/>
    <property type="project" value="InterPro"/>
</dbReference>
<evidence type="ECO:0000313" key="9">
    <source>
        <dbReference type="Ensembl" id="ENSAMXP00000028116.1"/>
    </source>
</evidence>
<evidence type="ECO:0000259" key="8">
    <source>
        <dbReference type="PROSITE" id="PS50994"/>
    </source>
</evidence>
<evidence type="ECO:0000256" key="7">
    <source>
        <dbReference type="ARBA" id="ARBA00039658"/>
    </source>
</evidence>
<feature type="domain" description="Integrase catalytic" evidence="8">
    <location>
        <begin position="134"/>
        <end position="280"/>
    </location>
</feature>
<dbReference type="Ensembl" id="ENSAMXT00000054717.1">
    <property type="protein sequence ID" value="ENSAMXP00000028116.1"/>
    <property type="gene ID" value="ENSAMXG00000038319.1"/>
</dbReference>
<dbReference type="InterPro" id="IPR001969">
    <property type="entry name" value="Aspartic_peptidase_AS"/>
</dbReference>
<dbReference type="GO" id="GO:0004190">
    <property type="term" value="F:aspartic-type endopeptidase activity"/>
    <property type="evidence" value="ECO:0007669"/>
    <property type="project" value="InterPro"/>
</dbReference>
<dbReference type="GeneTree" id="ENSGT01000000214408"/>
<dbReference type="STRING" id="7994.ENSAMXP00000028116"/>
<dbReference type="Proteomes" id="UP000018467">
    <property type="component" value="Unassembled WGS sequence"/>
</dbReference>
<reference evidence="10" key="1">
    <citation type="submission" date="2013-03" db="EMBL/GenBank/DDBJ databases">
        <authorList>
            <person name="Jeffery W."/>
            <person name="Warren W."/>
            <person name="Wilson R.K."/>
        </authorList>
    </citation>
    <scope>NUCLEOTIDE SEQUENCE</scope>
    <source>
        <strain evidence="10">female</strain>
    </source>
</reference>
<name>A0A3B1IEL3_ASTMX</name>
<dbReference type="InterPro" id="IPR012337">
    <property type="entry name" value="RNaseH-like_sf"/>
</dbReference>
<dbReference type="InterPro" id="IPR036397">
    <property type="entry name" value="RNaseH_sf"/>
</dbReference>
<evidence type="ECO:0000256" key="1">
    <source>
        <dbReference type="ARBA" id="ARBA00022679"/>
    </source>
</evidence>
<dbReference type="InterPro" id="IPR041588">
    <property type="entry name" value="Integrase_H2C2"/>
</dbReference>
<reference evidence="10" key="2">
    <citation type="journal article" date="2014" name="Nat. Commun.">
        <title>The cavefish genome reveals candidate genes for eye loss.</title>
        <authorList>
            <person name="McGaugh S.E."/>
            <person name="Gross J.B."/>
            <person name="Aken B."/>
            <person name="Blin M."/>
            <person name="Borowsky R."/>
            <person name="Chalopin D."/>
            <person name="Hinaux H."/>
            <person name="Jeffery W.R."/>
            <person name="Keene A."/>
            <person name="Ma L."/>
            <person name="Minx P."/>
            <person name="Murphy D."/>
            <person name="O'Quin K.E."/>
            <person name="Retaux S."/>
            <person name="Rohner N."/>
            <person name="Searle S.M."/>
            <person name="Stahl B.A."/>
            <person name="Tabin C."/>
            <person name="Volff J.N."/>
            <person name="Yoshizawa M."/>
            <person name="Warren W.C."/>
        </authorList>
    </citation>
    <scope>NUCLEOTIDE SEQUENCE [LARGE SCALE GENOMIC DNA]</scope>
    <source>
        <strain evidence="10">female</strain>
    </source>
</reference>
<evidence type="ECO:0000256" key="3">
    <source>
        <dbReference type="ARBA" id="ARBA00022722"/>
    </source>
</evidence>
<accession>A0A3B1IEL3</accession>
<evidence type="ECO:0000256" key="5">
    <source>
        <dbReference type="ARBA" id="ARBA00022801"/>
    </source>
</evidence>
<evidence type="ECO:0000256" key="2">
    <source>
        <dbReference type="ARBA" id="ARBA00022695"/>
    </source>
</evidence>
<dbReference type="Pfam" id="PF22938">
    <property type="entry name" value="Integrase_p58_C"/>
    <property type="match status" value="1"/>
</dbReference>
<dbReference type="PROSITE" id="PS50994">
    <property type="entry name" value="INTEGRASE"/>
    <property type="match status" value="1"/>
</dbReference>
<keyword evidence="3" id="KW-0540">Nuclease</keyword>
<protein>
    <recommendedName>
        <fullName evidence="7">Gypsy retrotransposon integrase-like protein 1</fullName>
    </recommendedName>
</protein>
<dbReference type="Pfam" id="PF17921">
    <property type="entry name" value="Integrase_H2C2"/>
    <property type="match status" value="1"/>
</dbReference>
<keyword evidence="1" id="KW-0808">Transferase</keyword>
<proteinExistence type="predicted"/>
<dbReference type="Bgee" id="ENSAMXG00000038319">
    <property type="expression patterns" value="Expressed in embryo"/>
</dbReference>
<dbReference type="InParanoid" id="A0A3B1IEL3"/>
<evidence type="ECO:0000256" key="4">
    <source>
        <dbReference type="ARBA" id="ARBA00022759"/>
    </source>
</evidence>
<dbReference type="InterPro" id="IPR001584">
    <property type="entry name" value="Integrase_cat-core"/>
</dbReference>
<keyword evidence="4" id="KW-0255">Endonuclease</keyword>
<dbReference type="SUPFAM" id="SSF53098">
    <property type="entry name" value="Ribonuclease H-like"/>
    <property type="match status" value="1"/>
</dbReference>